<dbReference type="PIRSF" id="PIRSF000097">
    <property type="entry name" value="AKR"/>
    <property type="match status" value="1"/>
</dbReference>
<dbReference type="Proteomes" id="UP000199441">
    <property type="component" value="Unassembled WGS sequence"/>
</dbReference>
<dbReference type="STRING" id="670155.SAMN04488001_3122"/>
<dbReference type="InterPro" id="IPR018170">
    <property type="entry name" value="Aldo/ket_reductase_CS"/>
</dbReference>
<evidence type="ECO:0000256" key="5">
    <source>
        <dbReference type="PIRSR" id="PIRSR000097-2"/>
    </source>
</evidence>
<evidence type="ECO:0000256" key="6">
    <source>
        <dbReference type="PIRSR" id="PIRSR000097-3"/>
    </source>
</evidence>
<accession>A0A1H3BGW9</accession>
<organism evidence="8 9">
    <name type="scientific">Litoreibacter albidus</name>
    <dbReference type="NCBI Taxonomy" id="670155"/>
    <lineage>
        <taxon>Bacteria</taxon>
        <taxon>Pseudomonadati</taxon>
        <taxon>Pseudomonadota</taxon>
        <taxon>Alphaproteobacteria</taxon>
        <taxon>Rhodobacterales</taxon>
        <taxon>Roseobacteraceae</taxon>
        <taxon>Litoreibacter</taxon>
    </lineage>
</organism>
<dbReference type="InterPro" id="IPR036812">
    <property type="entry name" value="NAD(P)_OxRdtase_dom_sf"/>
</dbReference>
<dbReference type="AlphaFoldDB" id="A0A1H3BGW9"/>
<dbReference type="GO" id="GO:0051596">
    <property type="term" value="P:methylglyoxal catabolic process"/>
    <property type="evidence" value="ECO:0007669"/>
    <property type="project" value="TreeGrafter"/>
</dbReference>
<dbReference type="GO" id="GO:1990002">
    <property type="term" value="F:methylglyoxal reductase (NADPH) (acetol producing) activity"/>
    <property type="evidence" value="ECO:0007669"/>
    <property type="project" value="TreeGrafter"/>
</dbReference>
<evidence type="ECO:0000256" key="1">
    <source>
        <dbReference type="ARBA" id="ARBA00007905"/>
    </source>
</evidence>
<dbReference type="PANTHER" id="PTHR43827">
    <property type="entry name" value="2,5-DIKETO-D-GLUCONIC ACID REDUCTASE"/>
    <property type="match status" value="1"/>
</dbReference>
<dbReference type="OrthoDB" id="9768793at2"/>
<dbReference type="EMBL" id="FNOI01000007">
    <property type="protein sequence ID" value="SDX40624.1"/>
    <property type="molecule type" value="Genomic_DNA"/>
</dbReference>
<feature type="site" description="Lowers pKa of active site Tyr" evidence="6">
    <location>
        <position position="72"/>
    </location>
</feature>
<evidence type="ECO:0000313" key="9">
    <source>
        <dbReference type="Proteomes" id="UP000199441"/>
    </source>
</evidence>
<keyword evidence="3" id="KW-0560">Oxidoreductase</keyword>
<feature type="binding site" evidence="5">
    <location>
        <position position="105"/>
    </location>
    <ligand>
        <name>substrate</name>
    </ligand>
</feature>
<dbReference type="InterPro" id="IPR023210">
    <property type="entry name" value="NADP_OxRdtase_dom"/>
</dbReference>
<dbReference type="PANTHER" id="PTHR43827:SF3">
    <property type="entry name" value="NADP-DEPENDENT OXIDOREDUCTASE DOMAIN-CONTAINING PROTEIN"/>
    <property type="match status" value="1"/>
</dbReference>
<dbReference type="InterPro" id="IPR020471">
    <property type="entry name" value="AKR"/>
</dbReference>
<dbReference type="RefSeq" id="WP_089947859.1">
    <property type="nucleotide sequence ID" value="NZ_FNOI01000007.1"/>
</dbReference>
<dbReference type="SUPFAM" id="SSF51430">
    <property type="entry name" value="NAD(P)-linked oxidoreductase"/>
    <property type="match status" value="1"/>
</dbReference>
<evidence type="ECO:0000256" key="3">
    <source>
        <dbReference type="ARBA" id="ARBA00023002"/>
    </source>
</evidence>
<feature type="active site" description="Proton donor" evidence="4">
    <location>
        <position position="47"/>
    </location>
</feature>
<feature type="domain" description="NADP-dependent oxidoreductase" evidence="7">
    <location>
        <begin position="14"/>
        <end position="256"/>
    </location>
</feature>
<reference evidence="9" key="1">
    <citation type="submission" date="2016-10" db="EMBL/GenBank/DDBJ databases">
        <authorList>
            <person name="Varghese N."/>
            <person name="Submissions S."/>
        </authorList>
    </citation>
    <scope>NUCLEOTIDE SEQUENCE [LARGE SCALE GENOMIC DNA]</scope>
    <source>
        <strain evidence="9">DSM 26922</strain>
    </source>
</reference>
<sequence>MSITLIGPAQIPSMGFGTFQLEKDTVADMVAAALSEGFRHIDTAQAYENEEQVGEGLRHADVGRDDVFLTTKILPEHFSPEAFIAAADTSLKRLGTDYVDLLLLHWPSRDVPIADTIGALNDLISAGKVRHGGVSNFTMDMVNQARVALNTPLAANQIELHPLIDQTRMIAHLASKGIPVEAYSPLAQGNVMKNPTLREIAFAHDASPTQIALAWILTRPLSIALPRTGNKNRLADNLRAAEIKLSAEEIARIDALGVPEGRLVSPDTLAPAWD</sequence>
<dbReference type="PROSITE" id="PS00798">
    <property type="entry name" value="ALDOKETO_REDUCTASE_1"/>
    <property type="match status" value="1"/>
</dbReference>
<dbReference type="Pfam" id="PF00248">
    <property type="entry name" value="Aldo_ket_red"/>
    <property type="match status" value="1"/>
</dbReference>
<gene>
    <name evidence="8" type="ORF">SAMN04488001_3122</name>
</gene>
<proteinExistence type="inferred from homology"/>
<dbReference type="Gene3D" id="3.20.20.100">
    <property type="entry name" value="NADP-dependent oxidoreductase domain"/>
    <property type="match status" value="1"/>
</dbReference>
<keyword evidence="9" id="KW-1185">Reference proteome</keyword>
<keyword evidence="2" id="KW-0521">NADP</keyword>
<evidence type="ECO:0000256" key="4">
    <source>
        <dbReference type="PIRSR" id="PIRSR000097-1"/>
    </source>
</evidence>
<protein>
    <submittedName>
        <fullName evidence="8">Aldo/keto reductase</fullName>
    </submittedName>
</protein>
<comment type="similarity">
    <text evidence="1">Belongs to the aldo/keto reductase family.</text>
</comment>
<dbReference type="PRINTS" id="PR00069">
    <property type="entry name" value="ALDKETRDTASE"/>
</dbReference>
<evidence type="ECO:0000259" key="7">
    <source>
        <dbReference type="Pfam" id="PF00248"/>
    </source>
</evidence>
<evidence type="ECO:0000256" key="2">
    <source>
        <dbReference type="ARBA" id="ARBA00022857"/>
    </source>
</evidence>
<name>A0A1H3BGW9_9RHOB</name>
<evidence type="ECO:0000313" key="8">
    <source>
        <dbReference type="EMBL" id="SDX40624.1"/>
    </source>
</evidence>